<dbReference type="AlphaFoldDB" id="A0A914HAH4"/>
<accession>A0A914HAH4</accession>
<sequence>MFRIECTCFLFLSLAFAVPSLVLGIGTRPSLWAILTSGGDCKKLASGCDCGWGSCLSHNGYTADACCGHNREFGCCEAEAGQPIYSNASIGSSEFVWPKKCIIAILIMAHLLQRRYIQLMIFG</sequence>
<protein>
    <submittedName>
        <fullName evidence="3">Uncharacterized protein</fullName>
    </submittedName>
</protein>
<evidence type="ECO:0000313" key="2">
    <source>
        <dbReference type="Proteomes" id="UP000887572"/>
    </source>
</evidence>
<evidence type="ECO:0000313" key="3">
    <source>
        <dbReference type="WBParaSite" id="Gr19_v10_g14777.t1"/>
    </source>
</evidence>
<feature type="chain" id="PRO_5036996301" evidence="1">
    <location>
        <begin position="25"/>
        <end position="123"/>
    </location>
</feature>
<keyword evidence="1" id="KW-0732">Signal</keyword>
<organism evidence="2 3">
    <name type="scientific">Globodera rostochiensis</name>
    <name type="common">Golden nematode worm</name>
    <name type="synonym">Heterodera rostochiensis</name>
    <dbReference type="NCBI Taxonomy" id="31243"/>
    <lineage>
        <taxon>Eukaryota</taxon>
        <taxon>Metazoa</taxon>
        <taxon>Ecdysozoa</taxon>
        <taxon>Nematoda</taxon>
        <taxon>Chromadorea</taxon>
        <taxon>Rhabditida</taxon>
        <taxon>Tylenchina</taxon>
        <taxon>Tylenchomorpha</taxon>
        <taxon>Tylenchoidea</taxon>
        <taxon>Heteroderidae</taxon>
        <taxon>Heteroderinae</taxon>
        <taxon>Globodera</taxon>
    </lineage>
</organism>
<evidence type="ECO:0000256" key="1">
    <source>
        <dbReference type="SAM" id="SignalP"/>
    </source>
</evidence>
<dbReference type="WBParaSite" id="Gr19_v10_g14777.t1">
    <property type="protein sequence ID" value="Gr19_v10_g14777.t1"/>
    <property type="gene ID" value="Gr19_v10_g14777"/>
</dbReference>
<dbReference type="Proteomes" id="UP000887572">
    <property type="component" value="Unplaced"/>
</dbReference>
<proteinExistence type="predicted"/>
<keyword evidence="2" id="KW-1185">Reference proteome</keyword>
<feature type="signal peptide" evidence="1">
    <location>
        <begin position="1"/>
        <end position="24"/>
    </location>
</feature>
<name>A0A914HAH4_GLORO</name>
<reference evidence="3" key="1">
    <citation type="submission" date="2022-11" db="UniProtKB">
        <authorList>
            <consortium name="WormBaseParasite"/>
        </authorList>
    </citation>
    <scope>IDENTIFICATION</scope>
</reference>